<dbReference type="Proteomes" id="UP000237105">
    <property type="component" value="Unassembled WGS sequence"/>
</dbReference>
<dbReference type="EMBL" id="JXTB01000128">
    <property type="protein sequence ID" value="PON60655.1"/>
    <property type="molecule type" value="Genomic_DNA"/>
</dbReference>
<protein>
    <submittedName>
        <fullName evidence="1">Uncharacterized protein</fullName>
    </submittedName>
</protein>
<dbReference type="AlphaFoldDB" id="A0A2P5CI45"/>
<evidence type="ECO:0000313" key="2">
    <source>
        <dbReference type="Proteomes" id="UP000237105"/>
    </source>
</evidence>
<organism evidence="1 2">
    <name type="scientific">Parasponia andersonii</name>
    <name type="common">Sponia andersonii</name>
    <dbReference type="NCBI Taxonomy" id="3476"/>
    <lineage>
        <taxon>Eukaryota</taxon>
        <taxon>Viridiplantae</taxon>
        <taxon>Streptophyta</taxon>
        <taxon>Embryophyta</taxon>
        <taxon>Tracheophyta</taxon>
        <taxon>Spermatophyta</taxon>
        <taxon>Magnoliopsida</taxon>
        <taxon>eudicotyledons</taxon>
        <taxon>Gunneridae</taxon>
        <taxon>Pentapetalae</taxon>
        <taxon>rosids</taxon>
        <taxon>fabids</taxon>
        <taxon>Rosales</taxon>
        <taxon>Cannabaceae</taxon>
        <taxon>Parasponia</taxon>
    </lineage>
</organism>
<name>A0A2P5CI45_PARAD</name>
<sequence>MTSRQDNVIFMDSIEQSMMHYLRDWKNNMKMHFITVGEKEALAVARARPYKNVPEDHWEILCDHFASQDFEGNPETGKLMSPIDYFEERHFKNNSWRNEYTQQKHMVAWREEALTQAQAQAHEIADLVDPTLSVESVVGPVAIDEYAIMTQSLGTRSRWQKEVSSLPRLKNVGGPKAASISNVAAVQCEHAETITNLKQ</sequence>
<gene>
    <name evidence="1" type="ORF">PanWU01x14_150730</name>
</gene>
<keyword evidence="2" id="KW-1185">Reference proteome</keyword>
<comment type="caution">
    <text evidence="1">The sequence shown here is derived from an EMBL/GenBank/DDBJ whole genome shotgun (WGS) entry which is preliminary data.</text>
</comment>
<reference evidence="2" key="1">
    <citation type="submission" date="2016-06" db="EMBL/GenBank/DDBJ databases">
        <title>Parallel loss of symbiosis genes in relatives of nitrogen-fixing non-legume Parasponia.</title>
        <authorList>
            <person name="Van Velzen R."/>
            <person name="Holmer R."/>
            <person name="Bu F."/>
            <person name="Rutten L."/>
            <person name="Van Zeijl A."/>
            <person name="Liu W."/>
            <person name="Santuari L."/>
            <person name="Cao Q."/>
            <person name="Sharma T."/>
            <person name="Shen D."/>
            <person name="Roswanjaya Y."/>
            <person name="Wardhani T."/>
            <person name="Kalhor M.S."/>
            <person name="Jansen J."/>
            <person name="Van den Hoogen J."/>
            <person name="Gungor B."/>
            <person name="Hartog M."/>
            <person name="Hontelez J."/>
            <person name="Verver J."/>
            <person name="Yang W.-C."/>
            <person name="Schijlen E."/>
            <person name="Repin R."/>
            <person name="Schilthuizen M."/>
            <person name="Schranz E."/>
            <person name="Heidstra R."/>
            <person name="Miyata K."/>
            <person name="Fedorova E."/>
            <person name="Kohlen W."/>
            <person name="Bisseling T."/>
            <person name="Smit S."/>
            <person name="Geurts R."/>
        </authorList>
    </citation>
    <scope>NUCLEOTIDE SEQUENCE [LARGE SCALE GENOMIC DNA]</scope>
    <source>
        <strain evidence="2">cv. WU1-14</strain>
    </source>
</reference>
<evidence type="ECO:0000313" key="1">
    <source>
        <dbReference type="EMBL" id="PON60655.1"/>
    </source>
</evidence>
<proteinExistence type="predicted"/>
<accession>A0A2P5CI45</accession>
<dbReference type="OrthoDB" id="1693841at2759"/>